<name>A0ABS9YYR2_9MYCO</name>
<dbReference type="EMBL" id="JAIVFL010000001">
    <property type="protein sequence ID" value="MCI4675919.1"/>
    <property type="molecule type" value="Genomic_DNA"/>
</dbReference>
<evidence type="ECO:0000313" key="2">
    <source>
        <dbReference type="Proteomes" id="UP001139068"/>
    </source>
</evidence>
<accession>A0ABS9YYR2</accession>
<reference evidence="1" key="1">
    <citation type="journal article" date="2022" name="ISME J.">
        <title>Identification of active gaseous-alkane degraders at natural gas seeps.</title>
        <authorList>
            <person name="Farhan Ul Haque M."/>
            <person name="Hernandez M."/>
            <person name="Crombie A.T."/>
            <person name="Murrell J.C."/>
        </authorList>
    </citation>
    <scope>NUCLEOTIDE SEQUENCE</scope>
    <source>
        <strain evidence="1">ANDR5</strain>
    </source>
</reference>
<evidence type="ECO:0000313" key="1">
    <source>
        <dbReference type="EMBL" id="MCI4675919.1"/>
    </source>
</evidence>
<proteinExistence type="predicted"/>
<organism evidence="1 2">
    <name type="scientific">Candidatus Mycolicibacterium alkanivorans</name>
    <dbReference type="NCBI Taxonomy" id="2954114"/>
    <lineage>
        <taxon>Bacteria</taxon>
        <taxon>Bacillati</taxon>
        <taxon>Actinomycetota</taxon>
        <taxon>Actinomycetes</taxon>
        <taxon>Mycobacteriales</taxon>
        <taxon>Mycobacteriaceae</taxon>
        <taxon>Mycolicibacterium</taxon>
    </lineage>
</organism>
<comment type="caution">
    <text evidence="1">The sequence shown here is derived from an EMBL/GenBank/DDBJ whole genome shotgun (WGS) entry which is preliminary data.</text>
</comment>
<sequence length="56" mass="5850">MTAELQTLDTVTSVTVDVVPQGDSAVTVTSFADLPQNSARDAVERAGYQLVGAPTR</sequence>
<protein>
    <submittedName>
        <fullName evidence="1">Copper chaperone</fullName>
    </submittedName>
</protein>
<dbReference type="Proteomes" id="UP001139068">
    <property type="component" value="Unassembled WGS sequence"/>
</dbReference>
<keyword evidence="2" id="KW-1185">Reference proteome</keyword>
<dbReference type="RefSeq" id="WP_243072175.1">
    <property type="nucleotide sequence ID" value="NZ_JAIVFL010000001.1"/>
</dbReference>
<dbReference type="Gene3D" id="3.30.70.100">
    <property type="match status" value="1"/>
</dbReference>
<gene>
    <name evidence="1" type="ORF">K9U37_13970</name>
</gene>